<proteinExistence type="predicted"/>
<sequence>MDSRENQCRGYRLGIGLNRSCSFHDPGACTLLRRNGEGQERPRHVDAELLLNGSNYNPVGSDWLLARIWWNRAMDRQLRFCMAAQCAPCCAPWSSTNNSPGIVYDLPNDVCCYHPGAYNGCNCRPHAFLGVGNLPWSMGSACLLTCCSLGIRTCWVVV</sequence>
<accession>A0A6J6LCE0</accession>
<dbReference type="EMBL" id="CAEZWM010000089">
    <property type="protein sequence ID" value="CAB4658353.1"/>
    <property type="molecule type" value="Genomic_DNA"/>
</dbReference>
<gene>
    <name evidence="1" type="ORF">UFOPK2242_00807</name>
</gene>
<dbReference type="AlphaFoldDB" id="A0A6J6LCE0"/>
<organism evidence="1">
    <name type="scientific">freshwater metagenome</name>
    <dbReference type="NCBI Taxonomy" id="449393"/>
    <lineage>
        <taxon>unclassified sequences</taxon>
        <taxon>metagenomes</taxon>
        <taxon>ecological metagenomes</taxon>
    </lineage>
</organism>
<protein>
    <submittedName>
        <fullName evidence="1">Unannotated protein</fullName>
    </submittedName>
</protein>
<evidence type="ECO:0000313" key="1">
    <source>
        <dbReference type="EMBL" id="CAB4658353.1"/>
    </source>
</evidence>
<reference evidence="1" key="1">
    <citation type="submission" date="2020-05" db="EMBL/GenBank/DDBJ databases">
        <authorList>
            <person name="Chiriac C."/>
            <person name="Salcher M."/>
            <person name="Ghai R."/>
            <person name="Kavagutti S V."/>
        </authorList>
    </citation>
    <scope>NUCLEOTIDE SEQUENCE</scope>
</reference>
<name>A0A6J6LCE0_9ZZZZ</name>